<feature type="region of interest" description="Disordered" evidence="1">
    <location>
        <begin position="108"/>
        <end position="142"/>
    </location>
</feature>
<proteinExistence type="predicted"/>
<dbReference type="Pfam" id="PF05049">
    <property type="entry name" value="IIGP"/>
    <property type="match status" value="1"/>
</dbReference>
<evidence type="ECO:0000256" key="1">
    <source>
        <dbReference type="SAM" id="MobiDB-lite"/>
    </source>
</evidence>
<organism evidence="3 5">
    <name type="scientific">Didymodactylos carnosus</name>
    <dbReference type="NCBI Taxonomy" id="1234261"/>
    <lineage>
        <taxon>Eukaryota</taxon>
        <taxon>Metazoa</taxon>
        <taxon>Spiralia</taxon>
        <taxon>Gnathifera</taxon>
        <taxon>Rotifera</taxon>
        <taxon>Eurotatoria</taxon>
        <taxon>Bdelloidea</taxon>
        <taxon>Philodinida</taxon>
        <taxon>Philodinidae</taxon>
        <taxon>Didymodactylos</taxon>
    </lineage>
</organism>
<dbReference type="SUPFAM" id="SSF52540">
    <property type="entry name" value="P-loop containing nucleoside triphosphate hydrolases"/>
    <property type="match status" value="1"/>
</dbReference>
<accession>A0A815KGL3</accession>
<dbReference type="GO" id="GO:0016020">
    <property type="term" value="C:membrane"/>
    <property type="evidence" value="ECO:0007669"/>
    <property type="project" value="InterPro"/>
</dbReference>
<keyword evidence="2" id="KW-0812">Transmembrane</keyword>
<evidence type="ECO:0000313" key="4">
    <source>
        <dbReference type="EMBL" id="CAF4287337.1"/>
    </source>
</evidence>
<keyword evidence="2" id="KW-1133">Transmembrane helix</keyword>
<evidence type="ECO:0000313" key="3">
    <source>
        <dbReference type="EMBL" id="CAF1393014.1"/>
    </source>
</evidence>
<dbReference type="OrthoDB" id="422720at2759"/>
<reference evidence="3" key="1">
    <citation type="submission" date="2021-02" db="EMBL/GenBank/DDBJ databases">
        <authorList>
            <person name="Nowell W R."/>
        </authorList>
    </citation>
    <scope>NUCLEOTIDE SEQUENCE</scope>
</reference>
<gene>
    <name evidence="3" type="ORF">GPM918_LOCUS32889</name>
    <name evidence="4" type="ORF">SRO942_LOCUS33559</name>
</gene>
<dbReference type="PANTHER" id="PTHR14143">
    <property type="entry name" value="INTERFERON-INDUCIBLE GTPASE FAMILY MEMBER"/>
    <property type="match status" value="1"/>
</dbReference>
<dbReference type="PANTHER" id="PTHR14143:SF1">
    <property type="entry name" value="IRG-TYPE G DOMAIN-CONTAINING PROTEIN"/>
    <property type="match status" value="1"/>
</dbReference>
<dbReference type="InterPro" id="IPR007743">
    <property type="entry name" value="Immunity-related_GTPase-like"/>
</dbReference>
<dbReference type="EMBL" id="CAJNOQ010017097">
    <property type="protein sequence ID" value="CAF1393014.1"/>
    <property type="molecule type" value="Genomic_DNA"/>
</dbReference>
<evidence type="ECO:0000313" key="5">
    <source>
        <dbReference type="Proteomes" id="UP000663829"/>
    </source>
</evidence>
<dbReference type="InterPro" id="IPR027417">
    <property type="entry name" value="P-loop_NTPase"/>
</dbReference>
<dbReference type="GO" id="GO:0005525">
    <property type="term" value="F:GTP binding"/>
    <property type="evidence" value="ECO:0007669"/>
    <property type="project" value="InterPro"/>
</dbReference>
<comment type="caution">
    <text evidence="3">The sequence shown here is derived from an EMBL/GenBank/DDBJ whole genome shotgun (WGS) entry which is preliminary data.</text>
</comment>
<dbReference type="Gene3D" id="3.40.50.300">
    <property type="entry name" value="P-loop containing nucleotide triphosphate hydrolases"/>
    <property type="match status" value="1"/>
</dbReference>
<dbReference type="Proteomes" id="UP000681722">
    <property type="component" value="Unassembled WGS sequence"/>
</dbReference>
<protein>
    <submittedName>
        <fullName evidence="3">Uncharacterized protein</fullName>
    </submittedName>
</protein>
<dbReference type="AlphaFoldDB" id="A0A815KGL3"/>
<name>A0A815KGL3_9BILA</name>
<dbReference type="Proteomes" id="UP000663829">
    <property type="component" value="Unassembled WGS sequence"/>
</dbReference>
<keyword evidence="5" id="KW-1185">Reference proteome</keyword>
<sequence length="318" mass="36035">MPLPLFAAILIGIGAGSVVGISVLVGLVKQSGRKLSKPPPNPPLSRQKQTSTLQLIETARKELNMDVVHFYNFGICGAQNAGKSTFINSLRLLDDVNNDTEFRYNMFGPAPTGENQTTIEKQKYRFPPGRSSSDPRSDRSSIQENEDFYPFEHVMVWDIPGCGTRDHPVATYFKREHLAAFDCLVLVAATATLGEYERHILQEIDKSKTSVIIVINKRDGCIEPKCRKKFGRHYQPALHDYKLIITEIINEAKTAVQDSLLDLNLTQTPEVFAISAYNYRDYMFRQTKTELDELFTFEFGDFLKCLTNAAEERRKKNT</sequence>
<feature type="transmembrane region" description="Helical" evidence="2">
    <location>
        <begin position="6"/>
        <end position="28"/>
    </location>
</feature>
<dbReference type="EMBL" id="CAJOBC010082506">
    <property type="protein sequence ID" value="CAF4287337.1"/>
    <property type="molecule type" value="Genomic_DNA"/>
</dbReference>
<evidence type="ECO:0000256" key="2">
    <source>
        <dbReference type="SAM" id="Phobius"/>
    </source>
</evidence>
<keyword evidence="2" id="KW-0472">Membrane</keyword>